<dbReference type="Proteomes" id="UP001197770">
    <property type="component" value="Unassembled WGS sequence"/>
</dbReference>
<dbReference type="SMART" id="SM00028">
    <property type="entry name" value="TPR"/>
    <property type="match status" value="1"/>
</dbReference>
<dbReference type="RefSeq" id="WP_228230134.1">
    <property type="nucleotide sequence ID" value="NZ_JAJGMW010000011.1"/>
</dbReference>
<dbReference type="InterPro" id="IPR019734">
    <property type="entry name" value="TPR_rpt"/>
</dbReference>
<keyword evidence="1" id="KW-0802">TPR repeat</keyword>
<name>A0ABS8GT09_9FLAO</name>
<keyword evidence="3" id="KW-1185">Reference proteome</keyword>
<proteinExistence type="predicted"/>
<accession>A0ABS8GT09</accession>
<comment type="caution">
    <text evidence="2">The sequence shown here is derived from an EMBL/GenBank/DDBJ whole genome shotgun (WGS) entry which is preliminary data.</text>
</comment>
<gene>
    <name evidence="2" type="ORF">LLW17_10090</name>
</gene>
<evidence type="ECO:0000256" key="1">
    <source>
        <dbReference type="PROSITE-ProRule" id="PRU00339"/>
    </source>
</evidence>
<dbReference type="SUPFAM" id="SSF48452">
    <property type="entry name" value="TPR-like"/>
    <property type="match status" value="1"/>
</dbReference>
<protein>
    <submittedName>
        <fullName evidence="2">Tetratricopeptide repeat protein</fullName>
    </submittedName>
</protein>
<dbReference type="Pfam" id="PF00515">
    <property type="entry name" value="TPR_1"/>
    <property type="match status" value="1"/>
</dbReference>
<organism evidence="2 3">
    <name type="scientific">Leeuwenhoekiella parthenopeia</name>
    <dbReference type="NCBI Taxonomy" id="2890320"/>
    <lineage>
        <taxon>Bacteria</taxon>
        <taxon>Pseudomonadati</taxon>
        <taxon>Bacteroidota</taxon>
        <taxon>Flavobacteriia</taxon>
        <taxon>Flavobacteriales</taxon>
        <taxon>Flavobacteriaceae</taxon>
        <taxon>Leeuwenhoekiella</taxon>
    </lineage>
</organism>
<dbReference type="EMBL" id="JAJGMW010000011">
    <property type="protein sequence ID" value="MCC4213069.1"/>
    <property type="molecule type" value="Genomic_DNA"/>
</dbReference>
<feature type="repeat" description="TPR" evidence="1">
    <location>
        <begin position="10"/>
        <end position="43"/>
    </location>
</feature>
<dbReference type="InterPro" id="IPR011990">
    <property type="entry name" value="TPR-like_helical_dom_sf"/>
</dbReference>
<dbReference type="Gene3D" id="1.25.40.10">
    <property type="entry name" value="Tetratricopeptide repeat domain"/>
    <property type="match status" value="1"/>
</dbReference>
<evidence type="ECO:0000313" key="3">
    <source>
        <dbReference type="Proteomes" id="UP001197770"/>
    </source>
</evidence>
<reference evidence="2 3" key="1">
    <citation type="submission" date="2021-11" db="EMBL/GenBank/DDBJ databases">
        <title>Seasonal and diel survey of microbial diversity of the Tyrrhenian coast.</title>
        <authorList>
            <person name="Gattoni G."/>
            <person name="Corral P."/>
        </authorList>
    </citation>
    <scope>NUCLEOTIDE SEQUENCE [LARGE SCALE GENOMIC DNA]</scope>
    <source>
        <strain evidence="2 3">Mr9</strain>
    </source>
</reference>
<evidence type="ECO:0000313" key="2">
    <source>
        <dbReference type="EMBL" id="MCC4213069.1"/>
    </source>
</evidence>
<sequence length="55" mass="6405">MALYIYPTSANLSDSLAEAYFHNEDYQNAILNYKKSLKLNPENQNAINRLKQLKE</sequence>
<dbReference type="PROSITE" id="PS50005">
    <property type="entry name" value="TPR"/>
    <property type="match status" value="1"/>
</dbReference>